<comment type="caution">
    <text evidence="2">The sequence shown here is derived from an EMBL/GenBank/DDBJ whole genome shotgun (WGS) entry which is preliminary data.</text>
</comment>
<name>A0A645FHJ1_9ZZZZ</name>
<evidence type="ECO:0000256" key="1">
    <source>
        <dbReference type="SAM" id="Phobius"/>
    </source>
</evidence>
<evidence type="ECO:0000313" key="2">
    <source>
        <dbReference type="EMBL" id="MPN13868.1"/>
    </source>
</evidence>
<dbReference type="EMBL" id="VSSQ01060421">
    <property type="protein sequence ID" value="MPN13868.1"/>
    <property type="molecule type" value="Genomic_DNA"/>
</dbReference>
<keyword evidence="1" id="KW-0812">Transmembrane</keyword>
<organism evidence="2">
    <name type="scientific">bioreactor metagenome</name>
    <dbReference type="NCBI Taxonomy" id="1076179"/>
    <lineage>
        <taxon>unclassified sequences</taxon>
        <taxon>metagenomes</taxon>
        <taxon>ecological metagenomes</taxon>
    </lineage>
</organism>
<gene>
    <name evidence="2" type="ORF">SDC9_161194</name>
</gene>
<feature type="transmembrane region" description="Helical" evidence="1">
    <location>
        <begin position="32"/>
        <end position="52"/>
    </location>
</feature>
<protein>
    <submittedName>
        <fullName evidence="2">Uncharacterized protein</fullName>
    </submittedName>
</protein>
<reference evidence="2" key="1">
    <citation type="submission" date="2019-08" db="EMBL/GenBank/DDBJ databases">
        <authorList>
            <person name="Kucharzyk K."/>
            <person name="Murdoch R.W."/>
            <person name="Higgins S."/>
            <person name="Loffler F."/>
        </authorList>
    </citation>
    <scope>NUCLEOTIDE SEQUENCE</scope>
</reference>
<dbReference type="AlphaFoldDB" id="A0A645FHJ1"/>
<keyword evidence="1" id="KW-0472">Membrane</keyword>
<sequence length="57" mass="6764">MVMLMQYIGLAISLFFAYQVYKDAKARGNEAAIFWSIATFLAWIIVLPIYWFKHMRD</sequence>
<keyword evidence="1" id="KW-1133">Transmembrane helix</keyword>
<proteinExistence type="predicted"/>
<accession>A0A645FHJ1</accession>